<dbReference type="SUPFAM" id="SSF143422">
    <property type="entry name" value="Transposase IS200-like"/>
    <property type="match status" value="1"/>
</dbReference>
<dbReference type="NCBIfam" id="NF047646">
    <property type="entry name" value="REP_Tyr_transpos"/>
    <property type="match status" value="1"/>
</dbReference>
<dbReference type="Pfam" id="PF01797">
    <property type="entry name" value="Y1_Tnp"/>
    <property type="match status" value="1"/>
</dbReference>
<feature type="domain" description="Transposase IS200-like" evidence="1">
    <location>
        <begin position="9"/>
        <end position="123"/>
    </location>
</feature>
<dbReference type="SMART" id="SM01321">
    <property type="entry name" value="Y1_Tnp"/>
    <property type="match status" value="1"/>
</dbReference>
<dbReference type="AlphaFoldDB" id="A0A947DGV4"/>
<name>A0A947DGV4_9CYAN</name>
<dbReference type="Proteomes" id="UP000717364">
    <property type="component" value="Unassembled WGS sequence"/>
</dbReference>
<dbReference type="PANTHER" id="PTHR34322">
    <property type="entry name" value="TRANSPOSASE, Y1_TNP DOMAIN-CONTAINING"/>
    <property type="match status" value="1"/>
</dbReference>
<keyword evidence="3" id="KW-1185">Reference proteome</keyword>
<dbReference type="PANTHER" id="PTHR34322:SF2">
    <property type="entry name" value="TRANSPOSASE IS200-LIKE DOMAIN-CONTAINING PROTEIN"/>
    <property type="match status" value="1"/>
</dbReference>
<comment type="caution">
    <text evidence="2">The sequence shown here is derived from an EMBL/GenBank/DDBJ whole genome shotgun (WGS) entry which is preliminary data.</text>
</comment>
<dbReference type="RefSeq" id="WP_215609883.1">
    <property type="nucleotide sequence ID" value="NZ_JADOES010000033.1"/>
</dbReference>
<proteinExistence type="predicted"/>
<sequence length="189" mass="22559">MPRRKTAFLPGQYYHLYNRGNNRQKIFFERDNYLFFLRRFRHYLVNSTLNVNAYCLMPNHYHFLVHLCQQDFSQKMQAFTLSYTKAMNKRYRRCGSIFQGRFQAILVNSDAYLLHLSRYIHLNPVEAGLVKRPEDWEFSSYVDYVGLRQGTLPKMKNLLAQVGSADAYQHFTNTEHIVETPEIKQLMLD</sequence>
<dbReference type="GO" id="GO:0004803">
    <property type="term" value="F:transposase activity"/>
    <property type="evidence" value="ECO:0007669"/>
    <property type="project" value="InterPro"/>
</dbReference>
<evidence type="ECO:0000259" key="1">
    <source>
        <dbReference type="SMART" id="SM01321"/>
    </source>
</evidence>
<organism evidence="2 3">
    <name type="scientific">Leptothoe spongobia TAU-MAC 1115</name>
    <dbReference type="NCBI Taxonomy" id="1967444"/>
    <lineage>
        <taxon>Bacteria</taxon>
        <taxon>Bacillati</taxon>
        <taxon>Cyanobacteriota</taxon>
        <taxon>Cyanophyceae</taxon>
        <taxon>Nodosilineales</taxon>
        <taxon>Cymatolegaceae</taxon>
        <taxon>Leptothoe</taxon>
        <taxon>Leptothoe spongobia</taxon>
    </lineage>
</organism>
<dbReference type="EMBL" id="JADOES010000033">
    <property type="protein sequence ID" value="MBT9316817.1"/>
    <property type="molecule type" value="Genomic_DNA"/>
</dbReference>
<dbReference type="GO" id="GO:0006313">
    <property type="term" value="P:DNA transposition"/>
    <property type="evidence" value="ECO:0007669"/>
    <property type="project" value="InterPro"/>
</dbReference>
<dbReference type="GO" id="GO:0003677">
    <property type="term" value="F:DNA binding"/>
    <property type="evidence" value="ECO:0007669"/>
    <property type="project" value="InterPro"/>
</dbReference>
<gene>
    <name evidence="2" type="ORF">IXB50_15420</name>
</gene>
<protein>
    <submittedName>
        <fullName evidence="2">Transposase</fullName>
    </submittedName>
</protein>
<dbReference type="InterPro" id="IPR036515">
    <property type="entry name" value="Transposase_17_sf"/>
</dbReference>
<evidence type="ECO:0000313" key="3">
    <source>
        <dbReference type="Proteomes" id="UP000717364"/>
    </source>
</evidence>
<dbReference type="Gene3D" id="3.30.70.1290">
    <property type="entry name" value="Transposase IS200-like"/>
    <property type="match status" value="1"/>
</dbReference>
<accession>A0A947DGV4</accession>
<reference evidence="2" key="2">
    <citation type="journal article" date="2021" name="Mar. Drugs">
        <title>Genome Reduction and Secondary Metabolism of the Marine Sponge-Associated Cyanobacterium Leptothoe.</title>
        <authorList>
            <person name="Konstantinou D."/>
            <person name="Popin R.V."/>
            <person name="Fewer D.P."/>
            <person name="Sivonen K."/>
            <person name="Gkelis S."/>
        </authorList>
    </citation>
    <scope>NUCLEOTIDE SEQUENCE</scope>
    <source>
        <strain evidence="2">TAU-MAC 1115</strain>
    </source>
</reference>
<dbReference type="InterPro" id="IPR002686">
    <property type="entry name" value="Transposase_17"/>
</dbReference>
<reference evidence="2" key="1">
    <citation type="submission" date="2020-11" db="EMBL/GenBank/DDBJ databases">
        <authorList>
            <person name="Konstantinou D."/>
            <person name="Gkelis S."/>
            <person name="Popin R."/>
            <person name="Fewer D."/>
            <person name="Sivonen K."/>
        </authorList>
    </citation>
    <scope>NUCLEOTIDE SEQUENCE</scope>
    <source>
        <strain evidence="2">TAU-MAC 1115</strain>
    </source>
</reference>
<evidence type="ECO:0000313" key="2">
    <source>
        <dbReference type="EMBL" id="MBT9316817.1"/>
    </source>
</evidence>